<dbReference type="Pfam" id="PF00232">
    <property type="entry name" value="Glyco_hydro_1"/>
    <property type="match status" value="1"/>
</dbReference>
<comment type="similarity">
    <text evidence="1 4">Belongs to the glycosyl hydrolase 1 family.</text>
</comment>
<dbReference type="GO" id="GO:0005975">
    <property type="term" value="P:carbohydrate metabolic process"/>
    <property type="evidence" value="ECO:0007669"/>
    <property type="project" value="InterPro"/>
</dbReference>
<keyword evidence="3" id="KW-0326">Glycosidase</keyword>
<dbReference type="AlphaFoldDB" id="A0A0A9XV15"/>
<sequence>MRQMIDENSRMEGRNVSRLPRFTKEEMTELAGSADYYGMNYYSPSLAQNGSTGAIPSKEHDAQVIYSFDPSWESAAEDPHSSMKVVPQGLRLIAKKVKEEYGNPIVLITENGFPGDGVDPLDDLQRIRYYEGHLAELRRAIYEDGCNVVGHTSWSIFDTFEWRAGFTSKFGLVRVDHESKNRTRTFKKSAYWFQNYLAMHKLIQ</sequence>
<dbReference type="GO" id="GO:0008422">
    <property type="term" value="F:beta-glucosidase activity"/>
    <property type="evidence" value="ECO:0007669"/>
    <property type="project" value="TreeGrafter"/>
</dbReference>
<dbReference type="PANTHER" id="PTHR10353:SF36">
    <property type="entry name" value="LP05116P"/>
    <property type="match status" value="1"/>
</dbReference>
<evidence type="ECO:0000256" key="4">
    <source>
        <dbReference type="RuleBase" id="RU003690"/>
    </source>
</evidence>
<evidence type="ECO:0000256" key="1">
    <source>
        <dbReference type="ARBA" id="ARBA00010838"/>
    </source>
</evidence>
<protein>
    <submittedName>
        <fullName evidence="5">Myrosinase 1</fullName>
    </submittedName>
</protein>
<evidence type="ECO:0000313" key="5">
    <source>
        <dbReference type="EMBL" id="JAG23774.1"/>
    </source>
</evidence>
<gene>
    <name evidence="5" type="primary">MYRO1_4</name>
    <name evidence="5" type="ORF">CM83_49927</name>
</gene>
<dbReference type="InterPro" id="IPR017853">
    <property type="entry name" value="GH"/>
</dbReference>
<dbReference type="Gene3D" id="3.20.20.80">
    <property type="entry name" value="Glycosidases"/>
    <property type="match status" value="1"/>
</dbReference>
<dbReference type="PANTHER" id="PTHR10353">
    <property type="entry name" value="GLYCOSYL HYDROLASE"/>
    <property type="match status" value="1"/>
</dbReference>
<reference evidence="5" key="2">
    <citation type="submission" date="2014-07" db="EMBL/GenBank/DDBJ databases">
        <authorList>
            <person name="Hull J."/>
        </authorList>
    </citation>
    <scope>NUCLEOTIDE SEQUENCE</scope>
</reference>
<reference evidence="5" key="1">
    <citation type="journal article" date="2014" name="PLoS ONE">
        <title>Transcriptome-Based Identification of ABC Transporters in the Western Tarnished Plant Bug Lygus hesperus.</title>
        <authorList>
            <person name="Hull J.J."/>
            <person name="Chaney K."/>
            <person name="Geib S.M."/>
            <person name="Fabrick J.A."/>
            <person name="Brent C.S."/>
            <person name="Walsh D."/>
            <person name="Lavine L.C."/>
        </authorList>
    </citation>
    <scope>NUCLEOTIDE SEQUENCE</scope>
</reference>
<dbReference type="SUPFAM" id="SSF51445">
    <property type="entry name" value="(Trans)glycosidases"/>
    <property type="match status" value="1"/>
</dbReference>
<organism evidence="5">
    <name type="scientific">Lygus hesperus</name>
    <name type="common">Western plant bug</name>
    <dbReference type="NCBI Taxonomy" id="30085"/>
    <lineage>
        <taxon>Eukaryota</taxon>
        <taxon>Metazoa</taxon>
        <taxon>Ecdysozoa</taxon>
        <taxon>Arthropoda</taxon>
        <taxon>Hexapoda</taxon>
        <taxon>Insecta</taxon>
        <taxon>Pterygota</taxon>
        <taxon>Neoptera</taxon>
        <taxon>Paraneoptera</taxon>
        <taxon>Hemiptera</taxon>
        <taxon>Heteroptera</taxon>
        <taxon>Panheteroptera</taxon>
        <taxon>Cimicomorpha</taxon>
        <taxon>Miridae</taxon>
        <taxon>Mirini</taxon>
        <taxon>Lygus</taxon>
    </lineage>
</organism>
<dbReference type="InterPro" id="IPR001360">
    <property type="entry name" value="Glyco_hydro_1"/>
</dbReference>
<evidence type="ECO:0000256" key="3">
    <source>
        <dbReference type="ARBA" id="ARBA00023295"/>
    </source>
</evidence>
<evidence type="ECO:0000256" key="2">
    <source>
        <dbReference type="ARBA" id="ARBA00022801"/>
    </source>
</evidence>
<keyword evidence="2" id="KW-0378">Hydrolase</keyword>
<dbReference type="PRINTS" id="PR00131">
    <property type="entry name" value="GLHYDRLASE1"/>
</dbReference>
<dbReference type="EMBL" id="GBHO01019830">
    <property type="protein sequence ID" value="JAG23774.1"/>
    <property type="molecule type" value="Transcribed_RNA"/>
</dbReference>
<name>A0A0A9XV15_LYGHE</name>
<accession>A0A0A9XV15</accession>
<proteinExistence type="inferred from homology"/>